<organism evidence="2 3">
    <name type="scientific">Lysinibacillus sphaericus CBAM5</name>
    <dbReference type="NCBI Taxonomy" id="1400869"/>
    <lineage>
        <taxon>Bacteria</taxon>
        <taxon>Bacillati</taxon>
        <taxon>Bacillota</taxon>
        <taxon>Bacilli</taxon>
        <taxon>Bacillales</taxon>
        <taxon>Bacillaceae</taxon>
        <taxon>Lysinibacillus</taxon>
    </lineage>
</organism>
<proteinExistence type="predicted"/>
<name>W7RRB4_LYSSH</name>
<dbReference type="EMBL" id="AYKQ01000022">
    <property type="protein sequence ID" value="EWH31201.1"/>
    <property type="molecule type" value="Genomic_DNA"/>
</dbReference>
<dbReference type="HOGENOM" id="CLU_3365715_0_0_9"/>
<sequence>MLIIYLPNNLGPIEILFIKKASFHNSKDAIMTKTT</sequence>
<accession>W7RRB4</accession>
<dbReference type="AlphaFoldDB" id="W7RRB4"/>
<dbReference type="Proteomes" id="UP000023555">
    <property type="component" value="Unassembled WGS sequence"/>
</dbReference>
<gene>
    <name evidence="2" type="ORF">P799_04845</name>
    <name evidence="1" type="ORF">P799_20670</name>
</gene>
<dbReference type="EMBL" id="AYKQ01000008">
    <property type="protein sequence ID" value="EWH34162.1"/>
    <property type="molecule type" value="Genomic_DNA"/>
</dbReference>
<evidence type="ECO:0000313" key="2">
    <source>
        <dbReference type="EMBL" id="EWH34162.1"/>
    </source>
</evidence>
<evidence type="ECO:0000313" key="1">
    <source>
        <dbReference type="EMBL" id="EWH31201.1"/>
    </source>
</evidence>
<evidence type="ECO:0000313" key="3">
    <source>
        <dbReference type="Proteomes" id="UP000023555"/>
    </source>
</evidence>
<reference evidence="2 3" key="1">
    <citation type="journal article" date="2015" name="Stand. Genomic Sci.">
        <title>Genome sequence and description of the mosquitocidal and heavy metal tolerant strain Lysinibacillus sphaericus CBAM5.</title>
        <authorList>
            <person name="Pena-Montenegro T.D."/>
            <person name="Lozano L."/>
            <person name="Dussan J."/>
        </authorList>
    </citation>
    <scope>NUCLEOTIDE SEQUENCE [LARGE SCALE GENOMIC DNA]</scope>
    <source>
        <strain evidence="2 3">CBAM5</strain>
    </source>
</reference>
<protein>
    <submittedName>
        <fullName evidence="2">Uncharacterized protein</fullName>
    </submittedName>
</protein>
<comment type="caution">
    <text evidence="2">The sequence shown here is derived from an EMBL/GenBank/DDBJ whole genome shotgun (WGS) entry which is preliminary data.</text>
</comment>